<gene>
    <name evidence="1" type="ordered locus">Emin_1452</name>
</gene>
<dbReference type="KEGG" id="emi:Emin_1452"/>
<evidence type="ECO:0008006" key="3">
    <source>
        <dbReference type="Google" id="ProtNLM"/>
    </source>
</evidence>
<accession>B2KEQ4</accession>
<dbReference type="AlphaFoldDB" id="B2KEQ4"/>
<dbReference type="Proteomes" id="UP000001029">
    <property type="component" value="Chromosome"/>
</dbReference>
<dbReference type="InterPro" id="IPR025683">
    <property type="entry name" value="Protein_beta"/>
</dbReference>
<organism evidence="1 2">
    <name type="scientific">Elusimicrobium minutum (strain Pei191)</name>
    <dbReference type="NCBI Taxonomy" id="445932"/>
    <lineage>
        <taxon>Bacteria</taxon>
        <taxon>Pseudomonadati</taxon>
        <taxon>Elusimicrobiota</taxon>
        <taxon>Elusimicrobia</taxon>
        <taxon>Elusimicrobiales</taxon>
        <taxon>Elusimicrobiaceae</taxon>
        <taxon>Elusimicrobium</taxon>
    </lineage>
</organism>
<evidence type="ECO:0000313" key="2">
    <source>
        <dbReference type="Proteomes" id="UP000001029"/>
    </source>
</evidence>
<proteinExistence type="predicted"/>
<reference evidence="1 2" key="1">
    <citation type="journal article" date="2009" name="Appl. Environ. Microbiol.">
        <title>Genomic analysis of 'Elusimicrobium minutum,' the first cultivated representative of the phylum 'Elusimicrobia' (formerly termite group 1).</title>
        <authorList>
            <person name="Herlemann D.P.R."/>
            <person name="Geissinger O."/>
            <person name="Ikeda-Ohtsubo W."/>
            <person name="Kunin V."/>
            <person name="Sun H."/>
            <person name="Lapidus A."/>
            <person name="Hugenholtz P."/>
            <person name="Brune A."/>
        </authorList>
    </citation>
    <scope>NUCLEOTIDE SEQUENCE [LARGE SCALE GENOMIC DNA]</scope>
    <source>
        <strain evidence="1 2">Pei191</strain>
    </source>
</reference>
<dbReference type="OrthoDB" id="1492299at2"/>
<dbReference type="EMBL" id="CP001055">
    <property type="protein sequence ID" value="ACC99000.1"/>
    <property type="molecule type" value="Genomic_DNA"/>
</dbReference>
<keyword evidence="2" id="KW-1185">Reference proteome</keyword>
<name>B2KEQ4_ELUMP</name>
<evidence type="ECO:0000313" key="1">
    <source>
        <dbReference type="EMBL" id="ACC99000.1"/>
    </source>
</evidence>
<dbReference type="HOGENOM" id="CLU_062173_0_0_0"/>
<dbReference type="Pfam" id="PF14350">
    <property type="entry name" value="Beta_protein"/>
    <property type="match status" value="1"/>
</dbReference>
<sequence>MINSTTYVPILKWKQGEYQALLKLDERIKDRIIPLIEITPPGYDYETKTARNINEHISDLASRLKTKWGREALIDIDPIGLTTDKPEYILKIFEMYRVGGCTVTPVVKLDETAGALAAYTAVIKTDKRGAVLRIKTNNFASQSEIEANITRVCKSLGLGKPDIDLVIDFEKVSIVVNEESTFETMQGFFHKIPDINFWRSFTVAGSSMAESNQDINLYKRAEWLFYKYCVSKFRNSFRLPAFSDYAIGTPKHAAPNLDMRTFTPMAKVRYTFDSEWYYYTGAPVKGRKSQGFGQYKKLCEDLVKRDEYRGEEFSAGDKYIKECAGGKGTGNLSTWIWVATNQHLTKVASDLSNLYGFSI</sequence>
<protein>
    <recommendedName>
        <fullName evidence="3">Beta protein</fullName>
    </recommendedName>
</protein>
<dbReference type="RefSeq" id="WP_012415615.1">
    <property type="nucleotide sequence ID" value="NC_010644.1"/>
</dbReference>